<dbReference type="SUPFAM" id="SSF50044">
    <property type="entry name" value="SH3-domain"/>
    <property type="match status" value="1"/>
</dbReference>
<dbReference type="PROSITE" id="PS51781">
    <property type="entry name" value="SH3B"/>
    <property type="match status" value="1"/>
</dbReference>
<dbReference type="InterPro" id="IPR013229">
    <property type="entry name" value="PEGA"/>
</dbReference>
<dbReference type="PANTHER" id="PTHR36194">
    <property type="entry name" value="S-LAYER-LIKE PROTEIN"/>
    <property type="match status" value="1"/>
</dbReference>
<dbReference type="InterPro" id="IPR036028">
    <property type="entry name" value="SH3-like_dom_sf"/>
</dbReference>
<evidence type="ECO:0000259" key="1">
    <source>
        <dbReference type="PROSITE" id="PS51781"/>
    </source>
</evidence>
<feature type="domain" description="SH3b" evidence="1">
    <location>
        <begin position="202"/>
        <end position="265"/>
    </location>
</feature>
<dbReference type="PANTHER" id="PTHR36194:SF1">
    <property type="entry name" value="S-LAYER-LIKE PROTEIN"/>
    <property type="match status" value="1"/>
</dbReference>
<dbReference type="Proteomes" id="UP000176902">
    <property type="component" value="Unassembled WGS sequence"/>
</dbReference>
<name>A0A1F5JT43_9BACT</name>
<dbReference type="Gene3D" id="2.30.30.40">
    <property type="entry name" value="SH3 Domains"/>
    <property type="match status" value="1"/>
</dbReference>
<proteinExistence type="predicted"/>
<gene>
    <name evidence="2" type="ORF">A3C59_01685</name>
</gene>
<dbReference type="Pfam" id="PF08308">
    <property type="entry name" value="PEGA"/>
    <property type="match status" value="2"/>
</dbReference>
<evidence type="ECO:0000313" key="3">
    <source>
        <dbReference type="Proteomes" id="UP000176902"/>
    </source>
</evidence>
<dbReference type="Pfam" id="PF08239">
    <property type="entry name" value="SH3_3"/>
    <property type="match status" value="1"/>
</dbReference>
<dbReference type="SMART" id="SM00287">
    <property type="entry name" value="SH3b"/>
    <property type="match status" value="1"/>
</dbReference>
<organism evidence="2 3">
    <name type="scientific">Candidatus Daviesbacteria bacterium RIFCSPHIGHO2_02_FULL_36_13</name>
    <dbReference type="NCBI Taxonomy" id="1797768"/>
    <lineage>
        <taxon>Bacteria</taxon>
        <taxon>Candidatus Daviesiibacteriota</taxon>
    </lineage>
</organism>
<reference evidence="2 3" key="1">
    <citation type="journal article" date="2016" name="Nat. Commun.">
        <title>Thousands of microbial genomes shed light on interconnected biogeochemical processes in an aquifer system.</title>
        <authorList>
            <person name="Anantharaman K."/>
            <person name="Brown C.T."/>
            <person name="Hug L.A."/>
            <person name="Sharon I."/>
            <person name="Castelle C.J."/>
            <person name="Probst A.J."/>
            <person name="Thomas B.C."/>
            <person name="Singh A."/>
            <person name="Wilkins M.J."/>
            <person name="Karaoz U."/>
            <person name="Brodie E.L."/>
            <person name="Williams K.H."/>
            <person name="Hubbard S.S."/>
            <person name="Banfield J.F."/>
        </authorList>
    </citation>
    <scope>NUCLEOTIDE SEQUENCE [LARGE SCALE GENOMIC DNA]</scope>
</reference>
<dbReference type="EMBL" id="MFCV01000033">
    <property type="protein sequence ID" value="OGE31784.1"/>
    <property type="molecule type" value="Genomic_DNA"/>
</dbReference>
<sequence length="265" mass="28826">MKKTLFLTLILVSVLVFLIRYSGPAAELILGIKARSGISIISDPEGAVVFMESKEVGKTPYEDKNLDVKEYNVKLEKDGVSWQGKIKLTPKTLTIVNRDLAKSQASQSGEILTLERGKGMTVISNPSDSEVEVDGKIYGKTPINIDVAAGEHTIVISHTSYLKRSIRANLPENFNLTISADLALSEADLTSVSAPVITQTPEVEVIDTPTGFLRVRDKASTAGKEITRVNVGDTLILLEELSGWMRVRLSNGTEGFVSSTYVSKK</sequence>
<comment type="caution">
    <text evidence="2">The sequence shown here is derived from an EMBL/GenBank/DDBJ whole genome shotgun (WGS) entry which is preliminary data.</text>
</comment>
<dbReference type="AlphaFoldDB" id="A0A1F5JT43"/>
<evidence type="ECO:0000313" key="2">
    <source>
        <dbReference type="EMBL" id="OGE31784.1"/>
    </source>
</evidence>
<protein>
    <recommendedName>
        <fullName evidence="1">SH3b domain-containing protein</fullName>
    </recommendedName>
</protein>
<dbReference type="STRING" id="1797768.A3C59_01685"/>
<dbReference type="InterPro" id="IPR003646">
    <property type="entry name" value="SH3-like_bac-type"/>
</dbReference>
<accession>A0A1F5JT43</accession>